<proteinExistence type="predicted"/>
<organism evidence="2 3">
    <name type="scientific">Kribbella speibonae</name>
    <dbReference type="NCBI Taxonomy" id="1572660"/>
    <lineage>
        <taxon>Bacteria</taxon>
        <taxon>Bacillati</taxon>
        <taxon>Actinomycetota</taxon>
        <taxon>Actinomycetes</taxon>
        <taxon>Propionibacteriales</taxon>
        <taxon>Kribbellaceae</taxon>
        <taxon>Kribbella</taxon>
    </lineage>
</organism>
<dbReference type="EMBL" id="SJKC01000001">
    <property type="protein sequence ID" value="TCC42528.1"/>
    <property type="molecule type" value="Genomic_DNA"/>
</dbReference>
<protein>
    <recommendedName>
        <fullName evidence="4">Peptidase inhibitor family I36</fullName>
    </recommendedName>
</protein>
<gene>
    <name evidence="2" type="ORF">E0H92_13250</name>
</gene>
<evidence type="ECO:0008006" key="4">
    <source>
        <dbReference type="Google" id="ProtNLM"/>
    </source>
</evidence>
<dbReference type="RefSeq" id="WP_131496377.1">
    <property type="nucleotide sequence ID" value="NZ_SJKC01000001.1"/>
</dbReference>
<evidence type="ECO:0000313" key="3">
    <source>
        <dbReference type="Proteomes" id="UP000294225"/>
    </source>
</evidence>
<evidence type="ECO:0000256" key="1">
    <source>
        <dbReference type="SAM" id="SignalP"/>
    </source>
</evidence>
<feature type="signal peptide" evidence="1">
    <location>
        <begin position="1"/>
        <end position="28"/>
    </location>
</feature>
<keyword evidence="1" id="KW-0732">Signal</keyword>
<dbReference type="Proteomes" id="UP000294225">
    <property type="component" value="Unassembled WGS sequence"/>
</dbReference>
<name>A0A4R0JDI0_9ACTN</name>
<evidence type="ECO:0000313" key="2">
    <source>
        <dbReference type="EMBL" id="TCC42528.1"/>
    </source>
</evidence>
<sequence length="126" mass="12886">MRKFAMTAVGIAAAVIGTGVALAPTASAATEAAEATAGTTATCPSGAVCLREPNGSILSKNIWYSYGAHNLSNVTGTKVLINSQTGGAGFAICKGYNGTNCYPVQRYTGAYLPYDFTPINSIVLVK</sequence>
<comment type="caution">
    <text evidence="2">The sequence shown here is derived from an EMBL/GenBank/DDBJ whole genome shotgun (WGS) entry which is preliminary data.</text>
</comment>
<dbReference type="AlphaFoldDB" id="A0A4R0JDI0"/>
<accession>A0A4R0JDI0</accession>
<reference evidence="2 3" key="1">
    <citation type="submission" date="2019-02" db="EMBL/GenBank/DDBJ databases">
        <title>Kribbella capetownensis sp. nov. and Kribbella speibonae sp. nov., isolated from soil.</title>
        <authorList>
            <person name="Curtis S.M."/>
            <person name="Norton I."/>
            <person name="Everest G.J."/>
            <person name="Meyers P.R."/>
        </authorList>
    </citation>
    <scope>NUCLEOTIDE SEQUENCE [LARGE SCALE GENOMIC DNA]</scope>
    <source>
        <strain evidence="2 3">YM55</strain>
    </source>
</reference>
<feature type="chain" id="PRO_5020595186" description="Peptidase inhibitor family I36" evidence="1">
    <location>
        <begin position="29"/>
        <end position="126"/>
    </location>
</feature>